<dbReference type="GO" id="GO:0022857">
    <property type="term" value="F:transmembrane transporter activity"/>
    <property type="evidence" value="ECO:0007669"/>
    <property type="project" value="InterPro"/>
</dbReference>
<evidence type="ECO:0000256" key="1">
    <source>
        <dbReference type="ARBA" id="ARBA00004651"/>
    </source>
</evidence>
<feature type="transmembrane region" description="Helical" evidence="11">
    <location>
        <begin position="47"/>
        <end position="78"/>
    </location>
</feature>
<keyword evidence="3" id="KW-0813">Transport</keyword>
<dbReference type="InterPro" id="IPR001851">
    <property type="entry name" value="ABC_transp_permease"/>
</dbReference>
<keyword evidence="5" id="KW-0997">Cell inner membrane</keyword>
<evidence type="ECO:0000256" key="8">
    <source>
        <dbReference type="ARBA" id="ARBA00023136"/>
    </source>
</evidence>
<evidence type="ECO:0000256" key="11">
    <source>
        <dbReference type="SAM" id="Phobius"/>
    </source>
</evidence>
<gene>
    <name evidence="12" type="ORF">E7512_02945</name>
</gene>
<dbReference type="AlphaFoldDB" id="A0A928Q489"/>
<evidence type="ECO:0000256" key="2">
    <source>
        <dbReference type="ARBA" id="ARBA00011262"/>
    </source>
</evidence>
<sequence>MTLLKKMGKVRELSSLFFLIFLFGLVGLMNSDFLTPTSLFNCFNDSVVFTLLAVGIAFVILTGEIDVSIGATLGLSAAVSSTILRDGGSAVVAVLAAVLVGCLVGLFNGFGIAKLGIPSLIFTLGTNGLVRGLVYVYTGGAWVENLPAGFTRLANVKLVGELTTFYAMALLLVIAAHLILTKTRRGKYFITVGDNPAGATMVGIPTMQTKIMAYVLCGLFASVAGILYSSRIGFITPTAGNGYEMKAIAACVLGGVSLSGGLGSLIGASIGAVIMSSISRILVFLGFSSDYDNTITGILLIVIVVVDAVAQNRAAVKTRHARLASRSGPLEEESGNRRAAS</sequence>
<feature type="transmembrane region" description="Helical" evidence="11">
    <location>
        <begin position="211"/>
        <end position="228"/>
    </location>
</feature>
<protein>
    <recommendedName>
        <fullName evidence="10">Autoinducer 2 import system permease protein LsrC</fullName>
    </recommendedName>
</protein>
<evidence type="ECO:0000256" key="6">
    <source>
        <dbReference type="ARBA" id="ARBA00022692"/>
    </source>
</evidence>
<keyword evidence="4" id="KW-1003">Cell membrane</keyword>
<dbReference type="GO" id="GO:0005886">
    <property type="term" value="C:plasma membrane"/>
    <property type="evidence" value="ECO:0007669"/>
    <property type="project" value="UniProtKB-SubCell"/>
</dbReference>
<evidence type="ECO:0000313" key="12">
    <source>
        <dbReference type="EMBL" id="MBE6832532.1"/>
    </source>
</evidence>
<keyword evidence="8 11" id="KW-0472">Membrane</keyword>
<evidence type="ECO:0000256" key="4">
    <source>
        <dbReference type="ARBA" id="ARBA00022475"/>
    </source>
</evidence>
<comment type="caution">
    <text evidence="12">The sequence shown here is derived from an EMBL/GenBank/DDBJ whole genome shotgun (WGS) entry which is preliminary data.</text>
</comment>
<evidence type="ECO:0000256" key="3">
    <source>
        <dbReference type="ARBA" id="ARBA00022448"/>
    </source>
</evidence>
<dbReference type="PANTHER" id="PTHR32196">
    <property type="entry name" value="ABC TRANSPORTER PERMEASE PROTEIN YPHD-RELATED-RELATED"/>
    <property type="match status" value="1"/>
</dbReference>
<dbReference type="PANTHER" id="PTHR32196:SF29">
    <property type="entry name" value="AUTOINDUCER 2 IMPORT SYSTEM PERMEASE PROTEIN LSRC"/>
    <property type="match status" value="1"/>
</dbReference>
<name>A0A928Q489_9FIRM</name>
<evidence type="ECO:0000256" key="5">
    <source>
        <dbReference type="ARBA" id="ARBA00022519"/>
    </source>
</evidence>
<feature type="transmembrane region" description="Helical" evidence="11">
    <location>
        <begin position="116"/>
        <end position="137"/>
    </location>
</feature>
<keyword evidence="7 11" id="KW-1133">Transmembrane helix</keyword>
<organism evidence="12 13">
    <name type="scientific">Faecalispora sporosphaeroides</name>
    <dbReference type="NCBI Taxonomy" id="1549"/>
    <lineage>
        <taxon>Bacteria</taxon>
        <taxon>Bacillati</taxon>
        <taxon>Bacillota</taxon>
        <taxon>Clostridia</taxon>
        <taxon>Eubacteriales</taxon>
        <taxon>Oscillospiraceae</taxon>
        <taxon>Faecalispora</taxon>
    </lineage>
</organism>
<evidence type="ECO:0000256" key="7">
    <source>
        <dbReference type="ARBA" id="ARBA00022989"/>
    </source>
</evidence>
<proteinExistence type="predicted"/>
<comment type="subunit">
    <text evidence="2">The complex is composed of two ATP-binding proteins (LsrA), two transmembrane proteins (LsrC and LsrD) and a solute-binding protein (LsrB).</text>
</comment>
<evidence type="ECO:0000313" key="13">
    <source>
        <dbReference type="Proteomes" id="UP000754750"/>
    </source>
</evidence>
<comment type="function">
    <text evidence="9">Part of the ABC transporter complex LsrABCD involved in autoinducer 2 (AI-2) import. Probably responsible for the translocation of the substrate across the membrane.</text>
</comment>
<comment type="subcellular location">
    <subcellularLocation>
        <location evidence="1">Cell membrane</location>
        <topology evidence="1">Multi-pass membrane protein</topology>
    </subcellularLocation>
</comment>
<dbReference type="EMBL" id="SVNY01000001">
    <property type="protein sequence ID" value="MBE6832532.1"/>
    <property type="molecule type" value="Genomic_DNA"/>
</dbReference>
<feature type="transmembrane region" description="Helical" evidence="11">
    <location>
        <begin position="90"/>
        <end position="110"/>
    </location>
</feature>
<evidence type="ECO:0000256" key="9">
    <source>
        <dbReference type="ARBA" id="ARBA00025439"/>
    </source>
</evidence>
<dbReference type="Proteomes" id="UP000754750">
    <property type="component" value="Unassembled WGS sequence"/>
</dbReference>
<reference evidence="12" key="1">
    <citation type="submission" date="2019-04" db="EMBL/GenBank/DDBJ databases">
        <title>Evolution of Biomass-Degrading Anaerobic Consortia Revealed by Metagenomics.</title>
        <authorList>
            <person name="Peng X."/>
        </authorList>
    </citation>
    <scope>NUCLEOTIDE SEQUENCE</scope>
    <source>
        <strain evidence="12">SIG551</strain>
    </source>
</reference>
<feature type="transmembrane region" description="Helical" evidence="11">
    <location>
        <begin position="294"/>
        <end position="310"/>
    </location>
</feature>
<evidence type="ECO:0000256" key="10">
    <source>
        <dbReference type="ARBA" id="ARBA00039382"/>
    </source>
</evidence>
<dbReference type="RefSeq" id="WP_326839935.1">
    <property type="nucleotide sequence ID" value="NZ_SVNY01000001.1"/>
</dbReference>
<accession>A0A928Q489</accession>
<keyword evidence="6 11" id="KW-0812">Transmembrane</keyword>
<feature type="transmembrane region" description="Helical" evidence="11">
    <location>
        <begin position="248"/>
        <end position="274"/>
    </location>
</feature>
<feature type="transmembrane region" description="Helical" evidence="11">
    <location>
        <begin position="158"/>
        <end position="180"/>
    </location>
</feature>
<dbReference type="CDD" id="cd06579">
    <property type="entry name" value="TM_PBP1_transp_AraH_like"/>
    <property type="match status" value="1"/>
</dbReference>
<dbReference type="Pfam" id="PF02653">
    <property type="entry name" value="BPD_transp_2"/>
    <property type="match status" value="1"/>
</dbReference>